<accession>A0A6G1G1V1</accession>
<dbReference type="InterPro" id="IPR008659">
    <property type="entry name" value="Kre9/Knh1_C"/>
</dbReference>
<dbReference type="OrthoDB" id="2432613at2759"/>
<dbReference type="Pfam" id="PF10342">
    <property type="entry name" value="Kre9_KNH"/>
    <property type="match status" value="1"/>
</dbReference>
<gene>
    <name evidence="5 7" type="ORF">P152DRAFT_44533</name>
</gene>
<feature type="domain" description="Yeast cell wall synthesis Kre9/Knh1-like N-terminal" evidence="4">
    <location>
        <begin position="24"/>
        <end position="125"/>
    </location>
</feature>
<keyword evidence="1 2" id="KW-0732">Signal</keyword>
<dbReference type="GeneID" id="54418417"/>
<dbReference type="EMBL" id="ML975159">
    <property type="protein sequence ID" value="KAF1812087.1"/>
    <property type="molecule type" value="Genomic_DNA"/>
</dbReference>
<dbReference type="AlphaFoldDB" id="A0A6G1G1V1"/>
<evidence type="ECO:0000313" key="6">
    <source>
        <dbReference type="Proteomes" id="UP000504638"/>
    </source>
</evidence>
<dbReference type="GO" id="GO:0031505">
    <property type="term" value="P:fungal-type cell wall organization"/>
    <property type="evidence" value="ECO:0007669"/>
    <property type="project" value="TreeGrafter"/>
</dbReference>
<reference evidence="5 7" key="1">
    <citation type="submission" date="2020-01" db="EMBL/GenBank/DDBJ databases">
        <authorList>
            <consortium name="DOE Joint Genome Institute"/>
            <person name="Haridas S."/>
            <person name="Albert R."/>
            <person name="Binder M."/>
            <person name="Bloem J."/>
            <person name="Labutti K."/>
            <person name="Salamov A."/>
            <person name="Andreopoulos B."/>
            <person name="Baker S.E."/>
            <person name="Barry K."/>
            <person name="Bills G."/>
            <person name="Bluhm B.H."/>
            <person name="Cannon C."/>
            <person name="Castanera R."/>
            <person name="Culley D.E."/>
            <person name="Daum C."/>
            <person name="Ezra D."/>
            <person name="Gonzalez J.B."/>
            <person name="Henrissat B."/>
            <person name="Kuo A."/>
            <person name="Liang C."/>
            <person name="Lipzen A."/>
            <person name="Lutzoni F."/>
            <person name="Magnuson J."/>
            <person name="Mondo S."/>
            <person name="Nolan M."/>
            <person name="Ohm R."/>
            <person name="Pangilinan J."/>
            <person name="Park H.-J."/>
            <person name="Ramirez L."/>
            <person name="Alfaro M."/>
            <person name="Sun H."/>
            <person name="Tritt A."/>
            <person name="Yoshinaga Y."/>
            <person name="Zwiers L.-H."/>
            <person name="Turgeon B.G."/>
            <person name="Goodwin S.B."/>
            <person name="Spatafora J.W."/>
            <person name="Crous P.W."/>
            <person name="Grigoriev I.V."/>
        </authorList>
    </citation>
    <scope>NUCLEOTIDE SEQUENCE</scope>
    <source>
        <strain evidence="5 7">CBS 781.70</strain>
    </source>
</reference>
<sequence>MRSSLLVLWTSLASAVLADITFVTPAPGSTIPVGAVSMEWKDSGEAPALADLTTYEVFLCAGGNTDGTFIDLVPLVKAGQFSMGNIAQGVVSATVGGPEKNAYFIKIISTSPKGTVTNYSGRFTLSGMTGTFPANVVTALSTLGSTTAGPARKNAMAAANPGATGDFAVPFGQQTGLTRYAPMQSLPPTQITAKDKPPLYPTSNVIIATAFLPPASPSIMTTVTQSKSYTITMIENPAPPGPGVNEDMQKFLNRWKD</sequence>
<reference evidence="7" key="3">
    <citation type="submission" date="2025-04" db="UniProtKB">
        <authorList>
            <consortium name="RefSeq"/>
        </authorList>
    </citation>
    <scope>IDENTIFICATION</scope>
    <source>
        <strain evidence="7">CBS 781.70</strain>
    </source>
</reference>
<dbReference type="PANTHER" id="PTHR28154:SF1">
    <property type="entry name" value="CELL WALL SYNTHESIS PROTEIN KNH1-RELATED"/>
    <property type="match status" value="1"/>
</dbReference>
<reference evidence="7" key="2">
    <citation type="submission" date="2020-04" db="EMBL/GenBank/DDBJ databases">
        <authorList>
            <consortium name="NCBI Genome Project"/>
        </authorList>
    </citation>
    <scope>NUCLEOTIDE SEQUENCE</scope>
    <source>
        <strain evidence="7">CBS 781.70</strain>
    </source>
</reference>
<proteinExistence type="predicted"/>
<feature type="signal peptide" evidence="2">
    <location>
        <begin position="1"/>
        <end position="18"/>
    </location>
</feature>
<evidence type="ECO:0000256" key="2">
    <source>
        <dbReference type="SAM" id="SignalP"/>
    </source>
</evidence>
<feature type="domain" description="Yeast cell wall synthesis Kre9/Knh1 C-terminal" evidence="3">
    <location>
        <begin position="166"/>
        <end position="242"/>
    </location>
</feature>
<dbReference type="RefSeq" id="XP_033533718.1">
    <property type="nucleotide sequence ID" value="XM_033677847.1"/>
</dbReference>
<evidence type="ECO:0000313" key="7">
    <source>
        <dbReference type="RefSeq" id="XP_033533718.1"/>
    </source>
</evidence>
<dbReference type="PANTHER" id="PTHR28154">
    <property type="entry name" value="CELL WALL SYNTHESIS PROTEIN KNH1-RELATED"/>
    <property type="match status" value="1"/>
</dbReference>
<dbReference type="InterPro" id="IPR045328">
    <property type="entry name" value="Kre9/Knh1"/>
</dbReference>
<dbReference type="GO" id="GO:0042546">
    <property type="term" value="P:cell wall biogenesis"/>
    <property type="evidence" value="ECO:0007669"/>
    <property type="project" value="InterPro"/>
</dbReference>
<evidence type="ECO:0000259" key="4">
    <source>
        <dbReference type="Pfam" id="PF10342"/>
    </source>
</evidence>
<evidence type="ECO:0000259" key="3">
    <source>
        <dbReference type="Pfam" id="PF05390"/>
    </source>
</evidence>
<protein>
    <submittedName>
        <fullName evidence="5 7">Beta-1,6-glucan boisynthesis protein</fullName>
    </submittedName>
</protein>
<evidence type="ECO:0000256" key="1">
    <source>
        <dbReference type="ARBA" id="ARBA00022729"/>
    </source>
</evidence>
<dbReference type="Pfam" id="PF05390">
    <property type="entry name" value="Kre9_KNH1_C"/>
    <property type="match status" value="1"/>
</dbReference>
<dbReference type="Proteomes" id="UP000504638">
    <property type="component" value="Unplaced"/>
</dbReference>
<dbReference type="InterPro" id="IPR018466">
    <property type="entry name" value="Kre9/Knh1-like_N"/>
</dbReference>
<evidence type="ECO:0000313" key="5">
    <source>
        <dbReference type="EMBL" id="KAF1812087.1"/>
    </source>
</evidence>
<organism evidence="5">
    <name type="scientific">Eremomyces bilateralis CBS 781.70</name>
    <dbReference type="NCBI Taxonomy" id="1392243"/>
    <lineage>
        <taxon>Eukaryota</taxon>
        <taxon>Fungi</taxon>
        <taxon>Dikarya</taxon>
        <taxon>Ascomycota</taxon>
        <taxon>Pezizomycotina</taxon>
        <taxon>Dothideomycetes</taxon>
        <taxon>Dothideomycetes incertae sedis</taxon>
        <taxon>Eremomycetales</taxon>
        <taxon>Eremomycetaceae</taxon>
        <taxon>Eremomyces</taxon>
    </lineage>
</organism>
<keyword evidence="6" id="KW-1185">Reference proteome</keyword>
<name>A0A6G1G1V1_9PEZI</name>
<dbReference type="GO" id="GO:0005576">
    <property type="term" value="C:extracellular region"/>
    <property type="evidence" value="ECO:0007669"/>
    <property type="project" value="TreeGrafter"/>
</dbReference>
<feature type="chain" id="PRO_5044631760" evidence="2">
    <location>
        <begin position="19"/>
        <end position="257"/>
    </location>
</feature>
<dbReference type="GO" id="GO:0006078">
    <property type="term" value="P:(1-&gt;6)-beta-D-glucan biosynthetic process"/>
    <property type="evidence" value="ECO:0007669"/>
    <property type="project" value="InterPro"/>
</dbReference>